<evidence type="ECO:0008006" key="3">
    <source>
        <dbReference type="Google" id="ProtNLM"/>
    </source>
</evidence>
<proteinExistence type="predicted"/>
<dbReference type="EMBL" id="JACHFW010000001">
    <property type="protein sequence ID" value="MBB5263015.1"/>
    <property type="molecule type" value="Genomic_DNA"/>
</dbReference>
<protein>
    <recommendedName>
        <fullName evidence="3">YhcG PDDEXK nuclease domain-containing protein</fullName>
    </recommendedName>
</protein>
<comment type="caution">
    <text evidence="1">The sequence shown here is derived from an EMBL/GenBank/DDBJ whole genome shotgun (WGS) entry which is preliminary data.</text>
</comment>
<sequence>MHYCDRKVKLPDENPTISIVLCKDKNNAIVEMTLLKDYIQEHKDQGETSINGGAGIENMPFEKWLEKI</sequence>
<accession>A0A7W8H8A8</accession>
<keyword evidence="2" id="KW-1185">Reference proteome</keyword>
<name>A0A7W8H8A8_9FIRM</name>
<reference evidence="1 2" key="1">
    <citation type="submission" date="2020-08" db="EMBL/GenBank/DDBJ databases">
        <title>Genomic Encyclopedia of Type Strains, Phase IV (KMG-IV): sequencing the most valuable type-strain genomes for metagenomic binning, comparative biology and taxonomic classification.</title>
        <authorList>
            <person name="Goeker M."/>
        </authorList>
    </citation>
    <scope>NUCLEOTIDE SEQUENCE [LARGE SCALE GENOMIC DNA]</scope>
    <source>
        <strain evidence="1 2">DSM 106146</strain>
    </source>
</reference>
<dbReference type="Proteomes" id="UP000543642">
    <property type="component" value="Unassembled WGS sequence"/>
</dbReference>
<evidence type="ECO:0000313" key="2">
    <source>
        <dbReference type="Proteomes" id="UP000543642"/>
    </source>
</evidence>
<organism evidence="1 2">
    <name type="scientific">Catenibacillus scindens</name>
    <dbReference type="NCBI Taxonomy" id="673271"/>
    <lineage>
        <taxon>Bacteria</taxon>
        <taxon>Bacillati</taxon>
        <taxon>Bacillota</taxon>
        <taxon>Clostridia</taxon>
        <taxon>Lachnospirales</taxon>
        <taxon>Lachnospiraceae</taxon>
        <taxon>Catenibacillus</taxon>
    </lineage>
</organism>
<dbReference type="AlphaFoldDB" id="A0A7W8H8A8"/>
<evidence type="ECO:0000313" key="1">
    <source>
        <dbReference type="EMBL" id="MBB5263015.1"/>
    </source>
</evidence>
<gene>
    <name evidence="1" type="ORF">HNP82_000109</name>
</gene>